<dbReference type="WBParaSite" id="PgE343_g001_t02">
    <property type="protein sequence ID" value="PgE343_g001_t02"/>
    <property type="gene ID" value="PgE343_g001"/>
</dbReference>
<organism evidence="2 3">
    <name type="scientific">Parascaris univalens</name>
    <name type="common">Nematode worm</name>
    <dbReference type="NCBI Taxonomy" id="6257"/>
    <lineage>
        <taxon>Eukaryota</taxon>
        <taxon>Metazoa</taxon>
        <taxon>Ecdysozoa</taxon>
        <taxon>Nematoda</taxon>
        <taxon>Chromadorea</taxon>
        <taxon>Rhabditida</taxon>
        <taxon>Spirurina</taxon>
        <taxon>Ascaridomorpha</taxon>
        <taxon>Ascaridoidea</taxon>
        <taxon>Ascarididae</taxon>
        <taxon>Parascaris</taxon>
    </lineage>
</organism>
<feature type="region of interest" description="Disordered" evidence="1">
    <location>
        <begin position="67"/>
        <end position="107"/>
    </location>
</feature>
<proteinExistence type="predicted"/>
<evidence type="ECO:0000313" key="2">
    <source>
        <dbReference type="Proteomes" id="UP000887569"/>
    </source>
</evidence>
<evidence type="ECO:0000256" key="1">
    <source>
        <dbReference type="SAM" id="MobiDB-lite"/>
    </source>
</evidence>
<keyword evidence="2" id="KW-1185">Reference proteome</keyword>
<protein>
    <submittedName>
        <fullName evidence="3">Uncharacterized protein</fullName>
    </submittedName>
</protein>
<evidence type="ECO:0000313" key="3">
    <source>
        <dbReference type="WBParaSite" id="PgE343_g001_t02"/>
    </source>
</evidence>
<accession>A0A915A3A4</accession>
<name>A0A915A3A4_PARUN</name>
<reference evidence="3" key="1">
    <citation type="submission" date="2022-11" db="UniProtKB">
        <authorList>
            <consortium name="WormBaseParasite"/>
        </authorList>
    </citation>
    <scope>IDENTIFICATION</scope>
</reference>
<feature type="compositionally biased region" description="Polar residues" evidence="1">
    <location>
        <begin position="67"/>
        <end position="80"/>
    </location>
</feature>
<feature type="compositionally biased region" description="Basic and acidic residues" evidence="1">
    <location>
        <begin position="81"/>
        <end position="91"/>
    </location>
</feature>
<dbReference type="Proteomes" id="UP000887569">
    <property type="component" value="Unplaced"/>
</dbReference>
<sequence>NDNEREEVIDLNKPILAELYASPLNKENVAFQVVADRRPDNNEYGSGTGTAADPICLEETIMDGLQASFSDGENLPVNTTTERKPSQEEVQPRPMQNKPDSELGSEKCVDLHVSRPIYKWPIIVEKQRNMRIRKERV</sequence>
<dbReference type="AlphaFoldDB" id="A0A915A3A4"/>